<dbReference type="STRING" id="1314790.A0A1Y1XSP6"/>
<keyword evidence="1" id="KW-0479">Metal-binding</keyword>
<evidence type="ECO:0000256" key="2">
    <source>
        <dbReference type="ARBA" id="ARBA00022771"/>
    </source>
</evidence>
<feature type="domain" description="RING-type" evidence="5">
    <location>
        <begin position="146"/>
        <end position="202"/>
    </location>
</feature>
<dbReference type="InParanoid" id="A0A1Y1XSP6"/>
<evidence type="ECO:0000259" key="5">
    <source>
        <dbReference type="PROSITE" id="PS50089"/>
    </source>
</evidence>
<accession>A0A1Y1XSP6</accession>
<feature type="domain" description="RING-type" evidence="5">
    <location>
        <begin position="77"/>
        <end position="119"/>
    </location>
</feature>
<dbReference type="InterPro" id="IPR013083">
    <property type="entry name" value="Znf_RING/FYVE/PHD"/>
</dbReference>
<dbReference type="GO" id="GO:0061630">
    <property type="term" value="F:ubiquitin protein ligase activity"/>
    <property type="evidence" value="ECO:0007669"/>
    <property type="project" value="TreeGrafter"/>
</dbReference>
<dbReference type="OrthoDB" id="8062037at2759"/>
<dbReference type="InterPro" id="IPR018957">
    <property type="entry name" value="Znf_C3HC4_RING-type"/>
</dbReference>
<dbReference type="AlphaFoldDB" id="A0A1Y1XSP6"/>
<dbReference type="PROSITE" id="PS50089">
    <property type="entry name" value="ZF_RING_2"/>
    <property type="match status" value="2"/>
</dbReference>
<dbReference type="GO" id="GO:0008270">
    <property type="term" value="F:zinc ion binding"/>
    <property type="evidence" value="ECO:0007669"/>
    <property type="project" value="UniProtKB-KW"/>
</dbReference>
<protein>
    <recommendedName>
        <fullName evidence="5">RING-type domain-containing protein</fullName>
    </recommendedName>
</protein>
<evidence type="ECO:0000256" key="3">
    <source>
        <dbReference type="ARBA" id="ARBA00022833"/>
    </source>
</evidence>
<dbReference type="Pfam" id="PF00097">
    <property type="entry name" value="zf-C3HC4"/>
    <property type="match status" value="1"/>
</dbReference>
<dbReference type="EMBL" id="MCFE01000501">
    <property type="protein sequence ID" value="ORX88758.1"/>
    <property type="molecule type" value="Genomic_DNA"/>
</dbReference>
<evidence type="ECO:0000313" key="7">
    <source>
        <dbReference type="Proteomes" id="UP000193498"/>
    </source>
</evidence>
<dbReference type="PANTHER" id="PTHR22765">
    <property type="entry name" value="RING FINGER AND PROTEASE ASSOCIATED DOMAIN-CONTAINING"/>
    <property type="match status" value="1"/>
</dbReference>
<name>A0A1Y1XSP6_9FUNG</name>
<dbReference type="InterPro" id="IPR001841">
    <property type="entry name" value="Znf_RING"/>
</dbReference>
<keyword evidence="2 4" id="KW-0863">Zinc-finger</keyword>
<reference evidence="6 7" key="1">
    <citation type="submission" date="2016-07" db="EMBL/GenBank/DDBJ databases">
        <title>Pervasive Adenine N6-methylation of Active Genes in Fungi.</title>
        <authorList>
            <consortium name="DOE Joint Genome Institute"/>
            <person name="Mondo S.J."/>
            <person name="Dannebaum R.O."/>
            <person name="Kuo R.C."/>
            <person name="Labutti K."/>
            <person name="Haridas S."/>
            <person name="Kuo A."/>
            <person name="Salamov A."/>
            <person name="Ahrendt S.R."/>
            <person name="Lipzen A."/>
            <person name="Sullivan W."/>
            <person name="Andreopoulos W.B."/>
            <person name="Clum A."/>
            <person name="Lindquist E."/>
            <person name="Daum C."/>
            <person name="Ramamoorthy G.K."/>
            <person name="Gryganskyi A."/>
            <person name="Culley D."/>
            <person name="Magnuson J.K."/>
            <person name="James T.Y."/>
            <person name="O'Malley M.A."/>
            <person name="Stajich J.E."/>
            <person name="Spatafora J.W."/>
            <person name="Visel A."/>
            <person name="Grigoriev I.V."/>
        </authorList>
    </citation>
    <scope>NUCLEOTIDE SEQUENCE [LARGE SCALE GENOMIC DNA]</scope>
    <source>
        <strain evidence="6 7">CBS 931.73</strain>
    </source>
</reference>
<keyword evidence="3" id="KW-0862">Zinc</keyword>
<dbReference type="Pfam" id="PF13639">
    <property type="entry name" value="zf-RING_2"/>
    <property type="match status" value="1"/>
</dbReference>
<dbReference type="Proteomes" id="UP000193498">
    <property type="component" value="Unassembled WGS sequence"/>
</dbReference>
<evidence type="ECO:0000256" key="1">
    <source>
        <dbReference type="ARBA" id="ARBA00022723"/>
    </source>
</evidence>
<dbReference type="Gene3D" id="3.30.40.10">
    <property type="entry name" value="Zinc/RING finger domain, C3HC4 (zinc finger)"/>
    <property type="match status" value="2"/>
</dbReference>
<evidence type="ECO:0000256" key="4">
    <source>
        <dbReference type="PROSITE-ProRule" id="PRU00175"/>
    </source>
</evidence>
<gene>
    <name evidence="6" type="ORF">K493DRAFT_319235</name>
</gene>
<dbReference type="GO" id="GO:0006511">
    <property type="term" value="P:ubiquitin-dependent protein catabolic process"/>
    <property type="evidence" value="ECO:0007669"/>
    <property type="project" value="TreeGrafter"/>
</dbReference>
<organism evidence="6 7">
    <name type="scientific">Basidiobolus meristosporus CBS 931.73</name>
    <dbReference type="NCBI Taxonomy" id="1314790"/>
    <lineage>
        <taxon>Eukaryota</taxon>
        <taxon>Fungi</taxon>
        <taxon>Fungi incertae sedis</taxon>
        <taxon>Zoopagomycota</taxon>
        <taxon>Entomophthoromycotina</taxon>
        <taxon>Basidiobolomycetes</taxon>
        <taxon>Basidiobolales</taxon>
        <taxon>Basidiobolaceae</taxon>
        <taxon>Basidiobolus</taxon>
    </lineage>
</organism>
<evidence type="ECO:0000313" key="6">
    <source>
        <dbReference type="EMBL" id="ORX88758.1"/>
    </source>
</evidence>
<sequence>MSLTTQTIFLIPVIAHPTSTRLISANCSDSITRSLVSRYSNLVSVLRRYDLCNLEKLTVELPRVLLESPLVAAQPCCAICQENFLTTAHPIVETPCHHVFHEHCISPWFKKCDTCPICRLRIEPNSRFPAHVHESRQNSNSSVIACGHCHVAFVEDQSGESSRTDTITLIGCQHQFHKSCLRPLAITEQSGRHSYVKCPSCRMEHLVKTCLLSLTNP</sequence>
<dbReference type="SMART" id="SM00184">
    <property type="entry name" value="RING"/>
    <property type="match status" value="2"/>
</dbReference>
<proteinExistence type="predicted"/>
<comment type="caution">
    <text evidence="6">The sequence shown here is derived from an EMBL/GenBank/DDBJ whole genome shotgun (WGS) entry which is preliminary data.</text>
</comment>
<keyword evidence="7" id="KW-1185">Reference proteome</keyword>
<dbReference type="InterPro" id="IPR051826">
    <property type="entry name" value="E3_ubiquitin-ligase_domain"/>
</dbReference>
<dbReference type="SUPFAM" id="SSF57850">
    <property type="entry name" value="RING/U-box"/>
    <property type="match status" value="2"/>
</dbReference>